<dbReference type="PROSITE" id="PS50932">
    <property type="entry name" value="HTH_LACI_2"/>
    <property type="match status" value="1"/>
</dbReference>
<dbReference type="RefSeq" id="WP_163799430.1">
    <property type="nucleotide sequence ID" value="NZ_AP022588.1"/>
</dbReference>
<dbReference type="SUPFAM" id="SSF53822">
    <property type="entry name" value="Periplasmic binding protein-like I"/>
    <property type="match status" value="1"/>
</dbReference>
<dbReference type="Gene3D" id="1.10.260.40">
    <property type="entry name" value="lambda repressor-like DNA-binding domains"/>
    <property type="match status" value="1"/>
</dbReference>
<dbReference type="Pfam" id="PF00356">
    <property type="entry name" value="LacI"/>
    <property type="match status" value="1"/>
</dbReference>
<dbReference type="GO" id="GO:0000976">
    <property type="term" value="F:transcription cis-regulatory region binding"/>
    <property type="evidence" value="ECO:0007669"/>
    <property type="project" value="TreeGrafter"/>
</dbReference>
<dbReference type="SUPFAM" id="SSF47413">
    <property type="entry name" value="lambda repressor-like DNA-binding domains"/>
    <property type="match status" value="1"/>
</dbReference>
<protein>
    <submittedName>
        <fullName evidence="5">Putative LacI-family transcriptional regulator</fullName>
    </submittedName>
</protein>
<sequence length="340" mass="35985">MSARRVTIVEIAQHVGLSKTTVSDALHGGGRVSPATAAKVAAAARELGYVTNRAARQLRGRSVGALGIYIPPIARNFNFYMEFAFGAAHGSAEHDADLVLFARDADVGPRHFQVDGVIAVDPLPGDPMLERLVDAGIPMVTAGRPPEALADAVSAVIEAPHGDLTRLVLDHLWESGYARPAFVGSDRRFYSSWADDVRRTYVEWCGAHSVAPSAFDCPLDATADELSTAVRSAVRPSDVDALVCAPQGFAGRSIGILESLGVHTGTAFGLASLSSDPTTELGNPRITAVDLAPWTFGRESIVLLAAVLGGDQHDHLNRFADVGVRIAGETTTRSWESLQA</sequence>
<dbReference type="Pfam" id="PF13377">
    <property type="entry name" value="Peripla_BP_3"/>
    <property type="match status" value="1"/>
</dbReference>
<keyword evidence="1" id="KW-0805">Transcription regulation</keyword>
<organism evidence="5 6">
    <name type="scientific">Mycolicibacterium sediminis</name>
    <dbReference type="NCBI Taxonomy" id="1286180"/>
    <lineage>
        <taxon>Bacteria</taxon>
        <taxon>Bacillati</taxon>
        <taxon>Actinomycetota</taxon>
        <taxon>Actinomycetes</taxon>
        <taxon>Mycobacteriales</taxon>
        <taxon>Mycobacteriaceae</taxon>
        <taxon>Mycolicibacterium</taxon>
    </lineage>
</organism>
<dbReference type="InterPro" id="IPR000843">
    <property type="entry name" value="HTH_LacI"/>
</dbReference>
<evidence type="ECO:0000313" key="6">
    <source>
        <dbReference type="Proteomes" id="UP000467193"/>
    </source>
</evidence>
<keyword evidence="6" id="KW-1185">Reference proteome</keyword>
<dbReference type="PANTHER" id="PTHR30146">
    <property type="entry name" value="LACI-RELATED TRANSCRIPTIONAL REPRESSOR"/>
    <property type="match status" value="1"/>
</dbReference>
<dbReference type="EMBL" id="AP022588">
    <property type="protein sequence ID" value="BBY30143.1"/>
    <property type="molecule type" value="Genomic_DNA"/>
</dbReference>
<keyword evidence="3" id="KW-0804">Transcription</keyword>
<dbReference type="SMART" id="SM00354">
    <property type="entry name" value="HTH_LACI"/>
    <property type="match status" value="1"/>
</dbReference>
<dbReference type="AlphaFoldDB" id="A0A7I7QUX5"/>
<dbReference type="InterPro" id="IPR028082">
    <property type="entry name" value="Peripla_BP_I"/>
</dbReference>
<evidence type="ECO:0000256" key="1">
    <source>
        <dbReference type="ARBA" id="ARBA00023015"/>
    </source>
</evidence>
<keyword evidence="2" id="KW-0238">DNA-binding</keyword>
<dbReference type="InterPro" id="IPR010982">
    <property type="entry name" value="Lambda_DNA-bd_dom_sf"/>
</dbReference>
<evidence type="ECO:0000256" key="3">
    <source>
        <dbReference type="ARBA" id="ARBA00023163"/>
    </source>
</evidence>
<evidence type="ECO:0000259" key="4">
    <source>
        <dbReference type="PROSITE" id="PS50932"/>
    </source>
</evidence>
<reference evidence="5 6" key="1">
    <citation type="journal article" date="2019" name="Emerg. Microbes Infect.">
        <title>Comprehensive subspecies identification of 175 nontuberculous mycobacteria species based on 7547 genomic profiles.</title>
        <authorList>
            <person name="Matsumoto Y."/>
            <person name="Kinjo T."/>
            <person name="Motooka D."/>
            <person name="Nabeya D."/>
            <person name="Jung N."/>
            <person name="Uechi K."/>
            <person name="Horii T."/>
            <person name="Iida T."/>
            <person name="Fujita J."/>
            <person name="Nakamura S."/>
        </authorList>
    </citation>
    <scope>NUCLEOTIDE SEQUENCE [LARGE SCALE GENOMIC DNA]</scope>
    <source>
        <strain evidence="5 6">JCM 17899</strain>
    </source>
</reference>
<evidence type="ECO:0000313" key="5">
    <source>
        <dbReference type="EMBL" id="BBY30143.1"/>
    </source>
</evidence>
<dbReference type="Proteomes" id="UP000467193">
    <property type="component" value="Chromosome"/>
</dbReference>
<dbReference type="InterPro" id="IPR046335">
    <property type="entry name" value="LacI/GalR-like_sensor"/>
</dbReference>
<evidence type="ECO:0000256" key="2">
    <source>
        <dbReference type="ARBA" id="ARBA00023125"/>
    </source>
</evidence>
<dbReference type="KEGG" id="msei:MSEDJ_42390"/>
<gene>
    <name evidence="5" type="ORF">MSEDJ_42390</name>
</gene>
<proteinExistence type="predicted"/>
<dbReference type="Gene3D" id="3.40.50.2300">
    <property type="match status" value="2"/>
</dbReference>
<feature type="domain" description="HTH lacI-type" evidence="4">
    <location>
        <begin position="6"/>
        <end position="60"/>
    </location>
</feature>
<dbReference type="PANTHER" id="PTHR30146:SF109">
    <property type="entry name" value="HTH-TYPE TRANSCRIPTIONAL REGULATOR GALS"/>
    <property type="match status" value="1"/>
</dbReference>
<accession>A0A7I7QUX5</accession>
<dbReference type="CDD" id="cd01392">
    <property type="entry name" value="HTH_LacI"/>
    <property type="match status" value="1"/>
</dbReference>
<dbReference type="GO" id="GO:0003700">
    <property type="term" value="F:DNA-binding transcription factor activity"/>
    <property type="evidence" value="ECO:0007669"/>
    <property type="project" value="TreeGrafter"/>
</dbReference>
<name>A0A7I7QUX5_9MYCO</name>